<dbReference type="EMBL" id="BMZD01000002">
    <property type="protein sequence ID" value="GGZ91976.1"/>
    <property type="molecule type" value="Genomic_DNA"/>
</dbReference>
<dbReference type="AlphaFoldDB" id="A0A918VD09"/>
<sequence>MFTKPLSAASKLDKAIMLSITAMLAMNVVVLANQLDAAPVVAQYAQPSTQPVAAAQQA</sequence>
<dbReference type="RefSeq" id="WP_189539257.1">
    <property type="nucleotide sequence ID" value="NZ_BMZD01000002.1"/>
</dbReference>
<proteinExistence type="predicted"/>
<comment type="caution">
    <text evidence="1">The sequence shown here is derived from an EMBL/GenBank/DDBJ whole genome shotgun (WGS) entry which is preliminary data.</text>
</comment>
<reference evidence="1" key="2">
    <citation type="submission" date="2020-09" db="EMBL/GenBank/DDBJ databases">
        <authorList>
            <person name="Sun Q."/>
            <person name="Kim S."/>
        </authorList>
    </citation>
    <scope>NUCLEOTIDE SEQUENCE</scope>
    <source>
        <strain evidence="1">KCTC 32422</strain>
    </source>
</reference>
<protein>
    <submittedName>
        <fullName evidence="1">Uncharacterized protein</fullName>
    </submittedName>
</protein>
<accession>A0A918VD09</accession>
<reference evidence="1" key="1">
    <citation type="journal article" date="2014" name="Int. J. Syst. Evol. Microbiol.">
        <title>Complete genome sequence of Corynebacterium casei LMG S-19264T (=DSM 44701T), isolated from a smear-ripened cheese.</title>
        <authorList>
            <consortium name="US DOE Joint Genome Institute (JGI-PGF)"/>
            <person name="Walter F."/>
            <person name="Albersmeier A."/>
            <person name="Kalinowski J."/>
            <person name="Ruckert C."/>
        </authorList>
    </citation>
    <scope>NUCLEOTIDE SEQUENCE</scope>
    <source>
        <strain evidence="1">KCTC 32422</strain>
    </source>
</reference>
<keyword evidence="2" id="KW-1185">Reference proteome</keyword>
<name>A0A918VD09_9SPHN</name>
<organism evidence="1 2">
    <name type="scientific">Novosphingobium arvoryzae</name>
    <dbReference type="NCBI Taxonomy" id="1256514"/>
    <lineage>
        <taxon>Bacteria</taxon>
        <taxon>Pseudomonadati</taxon>
        <taxon>Pseudomonadota</taxon>
        <taxon>Alphaproteobacteria</taxon>
        <taxon>Sphingomonadales</taxon>
        <taxon>Sphingomonadaceae</taxon>
        <taxon>Novosphingobium</taxon>
    </lineage>
</organism>
<evidence type="ECO:0000313" key="1">
    <source>
        <dbReference type="EMBL" id="GGZ91976.1"/>
    </source>
</evidence>
<gene>
    <name evidence="1" type="ORF">GCM10011617_09230</name>
</gene>
<dbReference type="Proteomes" id="UP000634139">
    <property type="component" value="Unassembled WGS sequence"/>
</dbReference>
<evidence type="ECO:0000313" key="2">
    <source>
        <dbReference type="Proteomes" id="UP000634139"/>
    </source>
</evidence>